<proteinExistence type="inferred from homology"/>
<dbReference type="InterPro" id="IPR019393">
    <property type="entry name" value="WASH_strumpellin"/>
</dbReference>
<dbReference type="Proteomes" id="UP000549394">
    <property type="component" value="Unassembled WGS sequence"/>
</dbReference>
<dbReference type="GO" id="GO:0030041">
    <property type="term" value="P:actin filament polymerization"/>
    <property type="evidence" value="ECO:0007669"/>
    <property type="project" value="TreeGrafter"/>
</dbReference>
<dbReference type="PANTHER" id="PTHR15691">
    <property type="entry name" value="WASH COMPLEX SUBUNIT 5"/>
    <property type="match status" value="1"/>
</dbReference>
<protein>
    <submittedName>
        <fullName evidence="2">DgyrCDS13882</fullName>
    </submittedName>
</protein>
<dbReference type="GO" id="GO:0005768">
    <property type="term" value="C:endosome"/>
    <property type="evidence" value="ECO:0007669"/>
    <property type="project" value="TreeGrafter"/>
</dbReference>
<dbReference type="OrthoDB" id="565118at2759"/>
<evidence type="ECO:0000313" key="2">
    <source>
        <dbReference type="EMBL" id="CAD5125680.1"/>
    </source>
</evidence>
<dbReference type="GO" id="GO:0051125">
    <property type="term" value="P:regulation of actin nucleation"/>
    <property type="evidence" value="ECO:0007669"/>
    <property type="project" value="TreeGrafter"/>
</dbReference>
<dbReference type="Pfam" id="PF10266">
    <property type="entry name" value="Strumpellin"/>
    <property type="match status" value="1"/>
</dbReference>
<dbReference type="GO" id="GO:0071203">
    <property type="term" value="C:WASH complex"/>
    <property type="evidence" value="ECO:0007669"/>
    <property type="project" value="InterPro"/>
</dbReference>
<name>A0A7I8WC57_9ANNE</name>
<keyword evidence="3" id="KW-1185">Reference proteome</keyword>
<comment type="similarity">
    <text evidence="1">Belongs to the strumpellin family.</text>
</comment>
<dbReference type="EMBL" id="CAJFCJ010000028">
    <property type="protein sequence ID" value="CAD5125680.1"/>
    <property type="molecule type" value="Genomic_DNA"/>
</dbReference>
<organism evidence="2 3">
    <name type="scientific">Dimorphilus gyrociliatus</name>
    <dbReference type="NCBI Taxonomy" id="2664684"/>
    <lineage>
        <taxon>Eukaryota</taxon>
        <taxon>Metazoa</taxon>
        <taxon>Spiralia</taxon>
        <taxon>Lophotrochozoa</taxon>
        <taxon>Annelida</taxon>
        <taxon>Polychaeta</taxon>
        <taxon>Polychaeta incertae sedis</taxon>
        <taxon>Dinophilidae</taxon>
        <taxon>Dimorphilus</taxon>
    </lineage>
</organism>
<dbReference type="AlphaFoldDB" id="A0A7I8WC57"/>
<evidence type="ECO:0000313" key="3">
    <source>
        <dbReference type="Proteomes" id="UP000549394"/>
    </source>
</evidence>
<evidence type="ECO:0000256" key="1">
    <source>
        <dbReference type="ARBA" id="ARBA00006224"/>
    </source>
</evidence>
<dbReference type="GO" id="GO:0140285">
    <property type="term" value="P:endosome fission"/>
    <property type="evidence" value="ECO:0007669"/>
    <property type="project" value="TreeGrafter"/>
</dbReference>
<dbReference type="GO" id="GO:0007032">
    <property type="term" value="P:endosome organization"/>
    <property type="evidence" value="ECO:0007669"/>
    <property type="project" value="TreeGrafter"/>
</dbReference>
<sequence length="1186" mass="137384">MDFLAENNHCGQTILRLVARGNAIIAELLRLSDFIPNVFKTPEQTKYNELVCDFSYLRTTEVFENKVISKSGLEDLDEELKENHIDILTRFYGAFEGVHKYVTDLKRFIEDLDDGIYIQQTLESVLLNSDGKQLMCESLYLYGVMLLIIDMKFEGIVRERILVSYYRYSGARSSSESNVDDVCQLLRNTGFSMANGAKRPPLYPENYFKRIPLNSTFITMILGCLRSDDIYHQIAAYPLPDHRSTALATQASMLYVCLYFSPDILNNHTAKMREIVDKYFPDNWVISVYMGIIVNLIDAWQPYKAAMYALNNTLLPENVKDITSKQSKLTQELLPKCKKCLQEGVLREDYVLDSIQKLLNLIRVANVTLRWMMLHTNILTSNMELNKRCKQLRDLVMTEGKCNFDMIFKLLLNTAQLEFKLKEMFKKLLNEKESKWEFSKKESKERIEELSEVFSGTKPLTRIEKNDNLKTWFNEMAKQIESLSYDNSTAAGRKIVQLIQALEEVQEFHQLESNMQVKQFLTDTRDYLYKMIRIINIKEEVLINMQIIGDLSYAWIIIDNYTQIMQNGLKRDPFLVTKLRAAFLKLSTALDLPLLRINQSESPDFLSVSRYYSGELVSYVRKVLQIIPETMFGLLARIIDLQTSKIKEVPTRLDKDKMRQFAQLEERQEVARLTHAISIFTEGMLMMKTTLVGIIKIDPKQLLEDGIRKELVKQVALALHTGLVFNPKAKTPELTIKLDHVAKKMDGYRRSFEYIQDYVNIYGLKIWQEEMSRIINYNVEQECNSFLRTKVQDWQSIFQSTDIPIPKFGSVDQSVNFIGRLAREILRMTDAKTTSYIDQTNSWYDTKTKVEVINVKLFQKLQKSVGTWGLGGLDRFFSFMIVQEMQNISIFIKKNVQNDRNLVEALSQVNQMIKSKNIPTNKLNGFIYKGSKFWQYFLDIILKIGQLQILRRQITHELYTTCKFQSKFLSSALETLNKGLLADIERHYQDPSLPYPKDENPLLYELSIYLDNCGMSNPLTKIYTNATQFNINFPLLMFFVVLNHIPKLIYSKSAGNLISRKLSDSIDGTPFIIGTFSILKQFHKDNMNKFLSYMAAIVNFQIESLPGAKVFDWPPDLTNCLTFTEDFAKYGGLEKKYLEVHIPKFILDEFRNGGGSLFTYELFGCALNMTKSDGDEYDTEYGGGEI</sequence>
<dbReference type="PANTHER" id="PTHR15691:SF6">
    <property type="entry name" value="WASH COMPLEX SUBUNIT 5"/>
    <property type="match status" value="1"/>
</dbReference>
<accession>A0A7I8WC57</accession>
<comment type="caution">
    <text evidence="2">The sequence shown here is derived from an EMBL/GenBank/DDBJ whole genome shotgun (WGS) entry which is preliminary data.</text>
</comment>
<gene>
    <name evidence="2" type="ORF">DGYR_LOCUS13026</name>
</gene>
<reference evidence="2 3" key="1">
    <citation type="submission" date="2020-08" db="EMBL/GenBank/DDBJ databases">
        <authorList>
            <person name="Hejnol A."/>
        </authorList>
    </citation>
    <scope>NUCLEOTIDE SEQUENCE [LARGE SCALE GENOMIC DNA]</scope>
</reference>